<dbReference type="PROSITE" id="PS51746">
    <property type="entry name" value="PPM_2"/>
    <property type="match status" value="1"/>
</dbReference>
<comment type="cofactor">
    <cofactor evidence="1">
        <name>Mn(2+)</name>
        <dbReference type="ChEBI" id="CHEBI:29035"/>
    </cofactor>
</comment>
<dbReference type="SUPFAM" id="SSF81606">
    <property type="entry name" value="PP2C-like"/>
    <property type="match status" value="1"/>
</dbReference>
<accession>A0A1Y1IRJ1</accession>
<feature type="compositionally biased region" description="Low complexity" evidence="9">
    <location>
        <begin position="172"/>
        <end position="181"/>
    </location>
</feature>
<keyword evidence="8" id="KW-0464">Manganese</keyword>
<keyword evidence="12" id="KW-1185">Reference proteome</keyword>
<evidence type="ECO:0000259" key="10">
    <source>
        <dbReference type="PROSITE" id="PS51746"/>
    </source>
</evidence>
<feature type="compositionally biased region" description="Polar residues" evidence="9">
    <location>
        <begin position="1"/>
        <end position="10"/>
    </location>
</feature>
<evidence type="ECO:0000313" key="12">
    <source>
        <dbReference type="Proteomes" id="UP000054558"/>
    </source>
</evidence>
<feature type="region of interest" description="Disordered" evidence="9">
    <location>
        <begin position="1"/>
        <end position="28"/>
    </location>
</feature>
<feature type="domain" description="PPM-type phosphatase" evidence="10">
    <location>
        <begin position="226"/>
        <end position="674"/>
    </location>
</feature>
<keyword evidence="5" id="KW-0378">Hydrolase</keyword>
<sequence length="691" mass="72508">MGNSLTSRSSGEPHRLEASIFRKGEHSRRGVKVGGLKVSVQEAPEYPDEPELENDLNVSFGYHCRTYSDADGGALSKSFGESSSSALGGSTPDSFKDMSPLGVAPYPGAGDGWKRSRKHGSFSSLAGAALGANTTLGNTTLAHGSVPNLDSPRTFRKLGSGALSVSSFATSTHSSSSSSGSGPFAFKTASSPSPPLPSILDDAGWPRGGGGPHSSSAPSLAKHASFLHASDLQMAGGCAGEDRVMAVCSEENGWLFCGVYDGFNGRDAADYLAANLYENICMQLRLLEWRLQHDQGGAEAPLVGGRIWQHTCSHAGSRGGADEGDADTADVLASVDINVTGLELESKAGKKAGREGGVSIPPASSTYGRCATAPKAIGGLPRIAEGKRRSVSPWNGGRPGRARRGSSEQQGEGGAGGGAGVSEEAFRGGVVRGLVKALAATESDFMDTVELEMDERPDLVMVGSCVLACLMHGQHLYALNLGDSRAVLATRGGGSGVGCCDEGCCAVQLTQDHKVADVDERDRLLGEHPDDDTTIWNGRVKGKLAVTRAFGAGYLKKKKMNDALMGILRVSDLESPPYISTQPWVHVHAVTPADRFVLLSSDGLNDFYTNQEAVHEVCRFTAAHPDADPAKHLLEQLLARAADKAGLTVEQLKNVPSGRRRKYHDDITIVIIMLQPGNMKTSSASTLNGHV</sequence>
<dbReference type="OrthoDB" id="420076at2759"/>
<organism evidence="11 12">
    <name type="scientific">Klebsormidium nitens</name>
    <name type="common">Green alga</name>
    <name type="synonym">Ulothrix nitens</name>
    <dbReference type="NCBI Taxonomy" id="105231"/>
    <lineage>
        <taxon>Eukaryota</taxon>
        <taxon>Viridiplantae</taxon>
        <taxon>Streptophyta</taxon>
        <taxon>Klebsormidiophyceae</taxon>
        <taxon>Klebsormidiales</taxon>
        <taxon>Klebsormidiaceae</taxon>
        <taxon>Klebsormidium</taxon>
    </lineage>
</organism>
<dbReference type="AlphaFoldDB" id="A0A1Y1IRJ1"/>
<feature type="region of interest" description="Disordered" evidence="9">
    <location>
        <begin position="381"/>
        <end position="421"/>
    </location>
</feature>
<protein>
    <recommendedName>
        <fullName evidence="3">protein-serine/threonine phosphatase</fullName>
        <ecNumber evidence="3">3.1.3.16</ecNumber>
    </recommendedName>
</protein>
<dbReference type="PANTHER" id="PTHR13832:SF803">
    <property type="entry name" value="PROTEIN PHOSPHATASE 1G"/>
    <property type="match status" value="1"/>
</dbReference>
<dbReference type="EC" id="3.1.3.16" evidence="3"/>
<keyword evidence="6" id="KW-0460">Magnesium</keyword>
<dbReference type="Gene3D" id="3.60.40.10">
    <property type="entry name" value="PPM-type phosphatase domain"/>
    <property type="match status" value="2"/>
</dbReference>
<dbReference type="GO" id="GO:0046872">
    <property type="term" value="F:metal ion binding"/>
    <property type="evidence" value="ECO:0007669"/>
    <property type="project" value="UniProtKB-KW"/>
</dbReference>
<evidence type="ECO:0000256" key="2">
    <source>
        <dbReference type="ARBA" id="ARBA00006702"/>
    </source>
</evidence>
<feature type="region of interest" description="Disordered" evidence="9">
    <location>
        <begin position="172"/>
        <end position="219"/>
    </location>
</feature>
<evidence type="ECO:0000256" key="5">
    <source>
        <dbReference type="ARBA" id="ARBA00022801"/>
    </source>
</evidence>
<evidence type="ECO:0000256" key="3">
    <source>
        <dbReference type="ARBA" id="ARBA00013081"/>
    </source>
</evidence>
<dbReference type="OMA" id="TMSHRVS"/>
<evidence type="ECO:0000256" key="7">
    <source>
        <dbReference type="ARBA" id="ARBA00022912"/>
    </source>
</evidence>
<keyword evidence="7" id="KW-0904">Protein phosphatase</keyword>
<feature type="compositionally biased region" description="Basic and acidic residues" evidence="9">
    <location>
        <begin position="11"/>
        <end position="28"/>
    </location>
</feature>
<dbReference type="InterPro" id="IPR001932">
    <property type="entry name" value="PPM-type_phosphatase-like_dom"/>
</dbReference>
<dbReference type="GO" id="GO:0004722">
    <property type="term" value="F:protein serine/threonine phosphatase activity"/>
    <property type="evidence" value="ECO:0000318"/>
    <property type="project" value="GO_Central"/>
</dbReference>
<dbReference type="InterPro" id="IPR036457">
    <property type="entry name" value="PPM-type-like_dom_sf"/>
</dbReference>
<evidence type="ECO:0000256" key="6">
    <source>
        <dbReference type="ARBA" id="ARBA00022842"/>
    </source>
</evidence>
<evidence type="ECO:0000256" key="4">
    <source>
        <dbReference type="ARBA" id="ARBA00022723"/>
    </source>
</evidence>
<dbReference type="STRING" id="105231.A0A1Y1IRJ1"/>
<evidence type="ECO:0000313" key="11">
    <source>
        <dbReference type="EMBL" id="GAQ92119.1"/>
    </source>
</evidence>
<reference evidence="11 12" key="1">
    <citation type="journal article" date="2014" name="Nat. Commun.">
        <title>Klebsormidium flaccidum genome reveals primary factors for plant terrestrial adaptation.</title>
        <authorList>
            <person name="Hori K."/>
            <person name="Maruyama F."/>
            <person name="Fujisawa T."/>
            <person name="Togashi T."/>
            <person name="Yamamoto N."/>
            <person name="Seo M."/>
            <person name="Sato S."/>
            <person name="Yamada T."/>
            <person name="Mori H."/>
            <person name="Tajima N."/>
            <person name="Moriyama T."/>
            <person name="Ikeuchi M."/>
            <person name="Watanabe M."/>
            <person name="Wada H."/>
            <person name="Kobayashi K."/>
            <person name="Saito M."/>
            <person name="Masuda T."/>
            <person name="Sasaki-Sekimoto Y."/>
            <person name="Mashiguchi K."/>
            <person name="Awai K."/>
            <person name="Shimojima M."/>
            <person name="Masuda S."/>
            <person name="Iwai M."/>
            <person name="Nobusawa T."/>
            <person name="Narise T."/>
            <person name="Kondo S."/>
            <person name="Saito H."/>
            <person name="Sato R."/>
            <person name="Murakawa M."/>
            <person name="Ihara Y."/>
            <person name="Oshima-Yamada Y."/>
            <person name="Ohtaka K."/>
            <person name="Satoh M."/>
            <person name="Sonobe K."/>
            <person name="Ishii M."/>
            <person name="Ohtani R."/>
            <person name="Kanamori-Sato M."/>
            <person name="Honoki R."/>
            <person name="Miyazaki D."/>
            <person name="Mochizuki H."/>
            <person name="Umetsu J."/>
            <person name="Higashi K."/>
            <person name="Shibata D."/>
            <person name="Kamiya Y."/>
            <person name="Sato N."/>
            <person name="Nakamura Y."/>
            <person name="Tabata S."/>
            <person name="Ida S."/>
            <person name="Kurokawa K."/>
            <person name="Ohta H."/>
        </authorList>
    </citation>
    <scope>NUCLEOTIDE SEQUENCE [LARGE SCALE GENOMIC DNA]</scope>
    <source>
        <strain evidence="11 12">NIES-2285</strain>
    </source>
</reference>
<proteinExistence type="inferred from homology"/>
<feature type="compositionally biased region" description="Gly residues" evidence="9">
    <location>
        <begin position="411"/>
        <end position="420"/>
    </location>
</feature>
<keyword evidence="4" id="KW-0479">Metal-binding</keyword>
<evidence type="ECO:0000256" key="1">
    <source>
        <dbReference type="ARBA" id="ARBA00001936"/>
    </source>
</evidence>
<gene>
    <name evidence="11" type="ORF">KFL_009250020</name>
</gene>
<dbReference type="Proteomes" id="UP000054558">
    <property type="component" value="Unassembled WGS sequence"/>
</dbReference>
<comment type="similarity">
    <text evidence="2">Belongs to the PP2C family.</text>
</comment>
<evidence type="ECO:0000256" key="8">
    <source>
        <dbReference type="ARBA" id="ARBA00023211"/>
    </source>
</evidence>
<dbReference type="CDD" id="cd00143">
    <property type="entry name" value="PP2Cc"/>
    <property type="match status" value="1"/>
</dbReference>
<name>A0A1Y1IRJ1_KLENI</name>
<dbReference type="PANTHER" id="PTHR13832">
    <property type="entry name" value="PROTEIN PHOSPHATASE 2C"/>
    <property type="match status" value="1"/>
</dbReference>
<dbReference type="InterPro" id="IPR015655">
    <property type="entry name" value="PP2C"/>
</dbReference>
<dbReference type="SMART" id="SM00332">
    <property type="entry name" value="PP2Cc"/>
    <property type="match status" value="1"/>
</dbReference>
<dbReference type="Pfam" id="PF00481">
    <property type="entry name" value="PP2C"/>
    <property type="match status" value="1"/>
</dbReference>
<dbReference type="GO" id="GO:0007165">
    <property type="term" value="P:signal transduction"/>
    <property type="evidence" value="ECO:0000318"/>
    <property type="project" value="GO_Central"/>
</dbReference>
<evidence type="ECO:0000256" key="9">
    <source>
        <dbReference type="SAM" id="MobiDB-lite"/>
    </source>
</evidence>
<dbReference type="EMBL" id="DF237874">
    <property type="protein sequence ID" value="GAQ92119.1"/>
    <property type="molecule type" value="Genomic_DNA"/>
</dbReference>